<dbReference type="GO" id="GO:0005992">
    <property type="term" value="P:trehalose biosynthetic process"/>
    <property type="evidence" value="ECO:0007669"/>
    <property type="project" value="UniProtKB-UniRule"/>
</dbReference>
<dbReference type="EC" id="3.2.1.141" evidence="4 13"/>
<evidence type="ECO:0000256" key="5">
    <source>
        <dbReference type="ARBA" id="ARBA00015938"/>
    </source>
</evidence>
<dbReference type="OrthoDB" id="9800174at2"/>
<evidence type="ECO:0000256" key="11">
    <source>
        <dbReference type="ARBA" id="ARBA00033284"/>
    </source>
</evidence>
<evidence type="ECO:0000313" key="19">
    <source>
        <dbReference type="Proteomes" id="UP000274358"/>
    </source>
</evidence>
<feature type="site" description="Transition state stabilizer" evidence="16">
    <location>
        <position position="389"/>
    </location>
</feature>
<name>A0A3S0S1N3_9GAMM</name>
<comment type="caution">
    <text evidence="18">The sequence shown here is derived from an EMBL/GenBank/DDBJ whole genome shotgun (WGS) entry which is preliminary data.</text>
</comment>
<evidence type="ECO:0000256" key="9">
    <source>
        <dbReference type="ARBA" id="ARBA00023295"/>
    </source>
</evidence>
<dbReference type="InterPro" id="IPR014756">
    <property type="entry name" value="Ig_E-set"/>
</dbReference>
<evidence type="ECO:0000256" key="13">
    <source>
        <dbReference type="NCBIfam" id="TIGR02402"/>
    </source>
</evidence>
<dbReference type="Proteomes" id="UP000274358">
    <property type="component" value="Unassembled WGS sequence"/>
</dbReference>
<feature type="active site" description="Proton donor" evidence="15">
    <location>
        <position position="300"/>
    </location>
</feature>
<evidence type="ECO:0000256" key="12">
    <source>
        <dbReference type="ARBA" id="ARBA00034013"/>
    </source>
</evidence>
<feature type="active site" description="Nucleophile" evidence="15">
    <location>
        <position position="266"/>
    </location>
</feature>
<dbReference type="GO" id="GO:0005737">
    <property type="term" value="C:cytoplasm"/>
    <property type="evidence" value="ECO:0007669"/>
    <property type="project" value="UniProtKB-SubCell"/>
</dbReference>
<reference evidence="18 19" key="1">
    <citation type="submission" date="2018-12" db="EMBL/GenBank/DDBJ databases">
        <title>Dyella dinghuensis sp. nov. DHOA06 and Dyella choica sp. nov. 4M-K27, isolated from forest soil.</title>
        <authorList>
            <person name="Qiu L.-H."/>
            <person name="Gao Z.-H."/>
        </authorList>
    </citation>
    <scope>NUCLEOTIDE SEQUENCE [LARGE SCALE GENOMIC DNA]</scope>
    <source>
        <strain evidence="18 19">4M-K27</strain>
    </source>
</reference>
<keyword evidence="7 14" id="KW-0378">Hydrolase</keyword>
<dbReference type="InterPro" id="IPR017853">
    <property type="entry name" value="GH"/>
</dbReference>
<keyword evidence="6" id="KW-0963">Cytoplasm</keyword>
<dbReference type="SUPFAM" id="SSF51445">
    <property type="entry name" value="(Trans)glycosidases"/>
    <property type="match status" value="1"/>
</dbReference>
<dbReference type="CDD" id="cd11325">
    <property type="entry name" value="AmyAc_GTHase"/>
    <property type="match status" value="1"/>
</dbReference>
<comment type="subcellular location">
    <subcellularLocation>
        <location evidence="1 15">Cytoplasm</location>
    </subcellularLocation>
</comment>
<accession>A0A3S0S1N3</accession>
<protein>
    <recommendedName>
        <fullName evidence="5 13">Malto-oligosyltrehalose trehalohydrolase</fullName>
        <shortName evidence="14">MTHase</shortName>
        <ecNumber evidence="4 13">3.2.1.141</ecNumber>
    </recommendedName>
    <alternativeName>
        <fullName evidence="11 14">4-alpha-D-((1-&gt;4)-alpha-D-glucano)trehalose trehalohydrolase</fullName>
    </alternativeName>
    <alternativeName>
        <fullName evidence="10 14">Maltooligosyl trehalose trehalohydrolase</fullName>
    </alternativeName>
</protein>
<dbReference type="Pfam" id="PF00128">
    <property type="entry name" value="Alpha-amylase"/>
    <property type="match status" value="1"/>
</dbReference>
<dbReference type="AlphaFoldDB" id="A0A3S0S1N3"/>
<proteinExistence type="inferred from homology"/>
<dbReference type="InterPro" id="IPR022567">
    <property type="entry name" value="DUF3459"/>
</dbReference>
<evidence type="ECO:0000313" key="18">
    <source>
        <dbReference type="EMBL" id="RUL77728.1"/>
    </source>
</evidence>
<evidence type="ECO:0000259" key="17">
    <source>
        <dbReference type="SMART" id="SM00642"/>
    </source>
</evidence>
<dbReference type="Gene3D" id="3.20.20.80">
    <property type="entry name" value="Glycosidases"/>
    <property type="match status" value="1"/>
</dbReference>
<dbReference type="NCBIfam" id="TIGR02402">
    <property type="entry name" value="trehalose_TreZ"/>
    <property type="match status" value="1"/>
</dbReference>
<dbReference type="InterPro" id="IPR013783">
    <property type="entry name" value="Ig-like_fold"/>
</dbReference>
<dbReference type="Pfam" id="PF11941">
    <property type="entry name" value="DUF3459"/>
    <property type="match status" value="1"/>
</dbReference>
<dbReference type="InterPro" id="IPR004193">
    <property type="entry name" value="Glyco_hydro_13_N"/>
</dbReference>
<evidence type="ECO:0000256" key="7">
    <source>
        <dbReference type="ARBA" id="ARBA00022801"/>
    </source>
</evidence>
<comment type="pathway">
    <text evidence="2 14">Glycan biosynthesis; trehalose biosynthesis.</text>
</comment>
<dbReference type="GO" id="GO:0033942">
    <property type="term" value="F:4-alpha-D-(1-&gt;4)-alpha-D-glucanotrehalose trehalohydrolase activity"/>
    <property type="evidence" value="ECO:0007669"/>
    <property type="project" value="UniProtKB-EC"/>
</dbReference>
<dbReference type="InterPro" id="IPR012768">
    <property type="entry name" value="Trehalose_TreZ"/>
</dbReference>
<dbReference type="RefSeq" id="WP_126684122.1">
    <property type="nucleotide sequence ID" value="NZ_RYYV01000004.1"/>
</dbReference>
<dbReference type="SUPFAM" id="SSF81296">
    <property type="entry name" value="E set domains"/>
    <property type="match status" value="1"/>
</dbReference>
<dbReference type="UniPathway" id="UPA00299"/>
<evidence type="ECO:0000256" key="1">
    <source>
        <dbReference type="ARBA" id="ARBA00004496"/>
    </source>
</evidence>
<evidence type="ECO:0000256" key="6">
    <source>
        <dbReference type="ARBA" id="ARBA00022490"/>
    </source>
</evidence>
<dbReference type="PANTHER" id="PTHR43651">
    <property type="entry name" value="1,4-ALPHA-GLUCAN-BRANCHING ENZYME"/>
    <property type="match status" value="1"/>
</dbReference>
<evidence type="ECO:0000256" key="4">
    <source>
        <dbReference type="ARBA" id="ARBA00012268"/>
    </source>
</evidence>
<dbReference type="EMBL" id="RYYV01000004">
    <property type="protein sequence ID" value="RUL77728.1"/>
    <property type="molecule type" value="Genomic_DNA"/>
</dbReference>
<dbReference type="Pfam" id="PF02922">
    <property type="entry name" value="CBM_48"/>
    <property type="match status" value="1"/>
</dbReference>
<evidence type="ECO:0000256" key="15">
    <source>
        <dbReference type="PIRSR" id="PIRSR006337-1"/>
    </source>
</evidence>
<comment type="similarity">
    <text evidence="3 14">Belongs to the glycosyl hydrolase 13 family.</text>
</comment>
<dbReference type="CDD" id="cd02853">
    <property type="entry name" value="E_set_MTHase_like_N"/>
    <property type="match status" value="1"/>
</dbReference>
<dbReference type="SMART" id="SM00642">
    <property type="entry name" value="Aamy"/>
    <property type="match status" value="1"/>
</dbReference>
<evidence type="ECO:0000256" key="14">
    <source>
        <dbReference type="PIRNR" id="PIRNR006337"/>
    </source>
</evidence>
<comment type="catalytic activity">
    <reaction evidence="12 14">
        <text>hydrolysis of (1-&gt;4)-alpha-D-glucosidic linkage in 4-alpha-D-[(1-&gt;4)-alpha-D-glucanosyl]n trehalose to yield trehalose and (1-&gt;4)-alpha-D-glucan.</text>
        <dbReference type="EC" id="3.2.1.141"/>
    </reaction>
</comment>
<sequence length="603" mass="67271">MSVNTISRKSPTTSGHSCTYGAQVLDDGTTRFRVWAPSAARVELMIDELAFLMERDEEGNHTLTVEVDPDTRYTYRIDDRQVPDPASRSQPGGITGASVVVDPRAYLWKSNEWHGLPWRQAVICEVHVGAMGGFDALRQALPRLAACGYTAIELMPVASFQGDRNWGYDGVLPYAPEASYGSIHSLKAMIDAAHQLGLAVILDVVYNHFGPAGNELPSYAPEFFSADVNTPWGAGIDFRRPQVTRFFFDNALLWINEYRFDGLRLDAAHAIEPQALLKELGAAIRRTCLPRGREVWLILENERNAASLLRSDYNAQWNDDAHNVLHVLLTGEQEGYYADFAKHPSEDLAKALAEGFVFQGQNDRRGIPRGEPSQDLPPTSFVLFLQNHDQIGNRPLGERLTCLANEADLRAAMVLVALSPMIPLFFMGEEWGCRTPFHYFTDYPGELAQKVREGRRGKFAHFSGFTDPKQRKRIPDPNAADTYAASIPRVDDDVSALECKRWFAGLLQWRKRYLVDNLADSCALGCEVLGTRAVHARWRLGDGRHWEIALNLSGQNVSLSRDSVAKVLWIEPQDAVDALDRGILTAHTAVVLVRESEGVRLLA</sequence>
<evidence type="ECO:0000256" key="16">
    <source>
        <dbReference type="PIRSR" id="PIRSR006337-3"/>
    </source>
</evidence>
<evidence type="ECO:0000256" key="10">
    <source>
        <dbReference type="ARBA" id="ARBA00032057"/>
    </source>
</evidence>
<dbReference type="Gene3D" id="1.10.10.760">
    <property type="entry name" value="E-set domains of sugar-utilizing enzymes"/>
    <property type="match status" value="1"/>
</dbReference>
<evidence type="ECO:0000256" key="2">
    <source>
        <dbReference type="ARBA" id="ARBA00005199"/>
    </source>
</evidence>
<organism evidence="18 19">
    <name type="scientific">Dyella choica</name>
    <dbReference type="NCBI Taxonomy" id="1927959"/>
    <lineage>
        <taxon>Bacteria</taxon>
        <taxon>Pseudomonadati</taxon>
        <taxon>Pseudomonadota</taxon>
        <taxon>Gammaproteobacteria</taxon>
        <taxon>Lysobacterales</taxon>
        <taxon>Rhodanobacteraceae</taxon>
        <taxon>Dyella</taxon>
    </lineage>
</organism>
<gene>
    <name evidence="18" type="primary">treZ</name>
    <name evidence="18" type="ORF">EKH80_07620</name>
</gene>
<keyword evidence="19" id="KW-1185">Reference proteome</keyword>
<dbReference type="PIRSF" id="PIRSF006337">
    <property type="entry name" value="Trehalose_TreZ"/>
    <property type="match status" value="1"/>
</dbReference>
<dbReference type="InterPro" id="IPR006047">
    <property type="entry name" value="GH13_cat_dom"/>
</dbReference>
<dbReference type="Gene3D" id="2.60.40.10">
    <property type="entry name" value="Immunoglobulins"/>
    <property type="match status" value="1"/>
</dbReference>
<dbReference type="PANTHER" id="PTHR43651:SF11">
    <property type="entry name" value="MALTO-OLIGOSYLTREHALOSE TREHALOHYDROLASE"/>
    <property type="match status" value="1"/>
</dbReference>
<keyword evidence="8" id="KW-0119">Carbohydrate metabolism</keyword>
<keyword evidence="9 14" id="KW-0326">Glycosidase</keyword>
<dbReference type="InterPro" id="IPR044901">
    <property type="entry name" value="Trehalose_TreZ_E-set_sf"/>
</dbReference>
<evidence type="ECO:0000256" key="3">
    <source>
        <dbReference type="ARBA" id="ARBA00008061"/>
    </source>
</evidence>
<evidence type="ECO:0000256" key="8">
    <source>
        <dbReference type="ARBA" id="ARBA00023277"/>
    </source>
</evidence>
<feature type="domain" description="Glycosyl hydrolase family 13 catalytic" evidence="17">
    <location>
        <begin position="100"/>
        <end position="455"/>
    </location>
</feature>